<accession>A0AAD7HE34</accession>
<reference evidence="2" key="1">
    <citation type="submission" date="2023-03" db="EMBL/GenBank/DDBJ databases">
        <title>Massive genome expansion in bonnet fungi (Mycena s.s.) driven by repeated elements and novel gene families across ecological guilds.</title>
        <authorList>
            <consortium name="Lawrence Berkeley National Laboratory"/>
            <person name="Harder C.B."/>
            <person name="Miyauchi S."/>
            <person name="Viragh M."/>
            <person name="Kuo A."/>
            <person name="Thoen E."/>
            <person name="Andreopoulos B."/>
            <person name="Lu D."/>
            <person name="Skrede I."/>
            <person name="Drula E."/>
            <person name="Henrissat B."/>
            <person name="Morin E."/>
            <person name="Kohler A."/>
            <person name="Barry K."/>
            <person name="LaButti K."/>
            <person name="Morin E."/>
            <person name="Salamov A."/>
            <person name="Lipzen A."/>
            <person name="Mereny Z."/>
            <person name="Hegedus B."/>
            <person name="Baldrian P."/>
            <person name="Stursova M."/>
            <person name="Weitz H."/>
            <person name="Taylor A."/>
            <person name="Grigoriev I.V."/>
            <person name="Nagy L.G."/>
            <person name="Martin F."/>
            <person name="Kauserud H."/>
        </authorList>
    </citation>
    <scope>NUCLEOTIDE SEQUENCE</scope>
    <source>
        <strain evidence="2">CBHHK182m</strain>
    </source>
</reference>
<organism evidence="2 3">
    <name type="scientific">Mycena metata</name>
    <dbReference type="NCBI Taxonomy" id="1033252"/>
    <lineage>
        <taxon>Eukaryota</taxon>
        <taxon>Fungi</taxon>
        <taxon>Dikarya</taxon>
        <taxon>Basidiomycota</taxon>
        <taxon>Agaricomycotina</taxon>
        <taxon>Agaricomycetes</taxon>
        <taxon>Agaricomycetidae</taxon>
        <taxon>Agaricales</taxon>
        <taxon>Marasmiineae</taxon>
        <taxon>Mycenaceae</taxon>
        <taxon>Mycena</taxon>
    </lineage>
</organism>
<protein>
    <submittedName>
        <fullName evidence="2">Uncharacterized protein</fullName>
    </submittedName>
</protein>
<keyword evidence="3" id="KW-1185">Reference proteome</keyword>
<sequence length="172" mass="18960">MAARAAGRSRSKRRSYEMESEWKLHRPRHSIEKDWVGTVAGASPMSPSSDLDAPPSSSAATHNRGRHIRTDVAKPSRRQSPPRRPVWTWPFGLYELTERRLPPPSTQVRLSSSLRARHLPSVPAQAAAPPASPSSPARASYPPPQRPSPTFLQAERAGEATNNCTRQEGSGW</sequence>
<dbReference type="AlphaFoldDB" id="A0AAD7HE34"/>
<gene>
    <name evidence="2" type="ORF">B0H16DRAFT_1739930</name>
</gene>
<feature type="region of interest" description="Disordered" evidence="1">
    <location>
        <begin position="1"/>
        <end position="172"/>
    </location>
</feature>
<feature type="compositionally biased region" description="Basic and acidic residues" evidence="1">
    <location>
        <begin position="14"/>
        <end position="35"/>
    </location>
</feature>
<evidence type="ECO:0000313" key="3">
    <source>
        <dbReference type="Proteomes" id="UP001215598"/>
    </source>
</evidence>
<feature type="compositionally biased region" description="Polar residues" evidence="1">
    <location>
        <begin position="160"/>
        <end position="172"/>
    </location>
</feature>
<name>A0AAD7HE34_9AGAR</name>
<evidence type="ECO:0000256" key="1">
    <source>
        <dbReference type="SAM" id="MobiDB-lite"/>
    </source>
</evidence>
<feature type="compositionally biased region" description="Low complexity" evidence="1">
    <location>
        <begin position="42"/>
        <end position="60"/>
    </location>
</feature>
<dbReference type="Proteomes" id="UP001215598">
    <property type="component" value="Unassembled WGS sequence"/>
</dbReference>
<proteinExistence type="predicted"/>
<dbReference type="EMBL" id="JARKIB010000263">
    <property type="protein sequence ID" value="KAJ7718621.1"/>
    <property type="molecule type" value="Genomic_DNA"/>
</dbReference>
<comment type="caution">
    <text evidence="2">The sequence shown here is derived from an EMBL/GenBank/DDBJ whole genome shotgun (WGS) entry which is preliminary data.</text>
</comment>
<feature type="compositionally biased region" description="Low complexity" evidence="1">
    <location>
        <begin position="120"/>
        <end position="140"/>
    </location>
</feature>
<evidence type="ECO:0000313" key="2">
    <source>
        <dbReference type="EMBL" id="KAJ7718621.1"/>
    </source>
</evidence>